<gene>
    <name evidence="2" type="ORF">QQF64_034382</name>
</gene>
<sequence>MSAPLVSISSSEEEETTARPLSKRSKKLYKQCYMHLTSIKNEKTQDFTRTRWDTFRNSVKRWLGLQGESQRIAETYKHCVEIEFDNVPEDAGFHSTCYRRFIDKKRLDAAEKRVTQRPEAQDAHRGQSMSPGSSTSTSECPTKKLRSRTGLPVACAGPVLPALCIICKKMDKYITVAGKRQKDHLTQAETLSAGQLLKAAEMKADTSILVHIRDKDCVSLEVRYHKSCYRQYTRFLTKSTATVTGTLEEENEPTFDVSYKIFCERIIRHRIIVNQEVLTMTQLRRIFINIVNKHEGLDASNYRQDKLKRRLTRDFPQLVFHSPKKRNISELVFVETLSADKLIDRLPHPSGTETTESTEITSQSDGENTPGTTAGLQRPTSVASINTTEDTRTLYSAALIIKMILCDSSGMTCPWPPTSDDLNVSEAKSVVPVELYNLISWIIGATEEPASSHYVDIPDDLNLKVISICQDIVYLASKGRRQTPKSLCLGLTVRHLTGSSQIVSLLNRLGHCASRDTIVSLDTSLAQLQLVEGRDKIPKGFSKKVPTALVWDNIDFGEETLSGHGTTHHTNGIMLQSSLVETVSTTNRQPLKKGVSSFKAPPSIPVEPYHQSKRQGPQNLFYHESIPLQADTYKLNTVSAAKTELAYVFVKAIDAESCTIPSWTGFHTLIQGDSTLQKSALYYLPVIEASPTEMSTVNTILERSVQIADQLELDHIVLVFDQAIYAKAQQIRWKDDNLTRRIVIRLGEFHTCMSFLGILGKRFGDAGLQDILIESEVVAPGSINGVISGHHYNRSMRAHKLLYESLQRIRLLTFLDSLPLEDRDECMDVITEIKCAFQDRTMDVLCANEKFDKMCSKYVDFVKKRSAENPTFAFWSSYIDMVQILLLFVRATRESDWQLHLSTVRLLMAWFFAYDHVNYARYLPSYWLEMVNLPFTHPSCHSELSVKGQWTVQRQSVHGFASIACDQAIEQTCNRDSKTKGGLTGLTQNRDAVHRWILSQHERAAIARQCEAMAGKCPDIRKRKDLDSTQIHSDDKAVTRIISTLDSMLNPFDTHQNGIVCLSSGTVAAEEVMRDLLTAPEKGENAVKEFMDQRLLSQSVDIFAPINKQKLKTFSDQAKTKKKSAAGKEVILRADKKLFSRLLIIGQSRKIDLREILSYSLGTVSYPLSSSDGSLAKTNKSSLMEVLETKGGDCLVDKLPANGAILFDGMAVIQAIRSIPSTFGELADTILQYIVKLALKHNCTRIDFVIDRYLEMSIKNLERSRRAGGGTQLVKIYGRDQKTPRQWKKFLSDGTNKETLTEFLYVMWRDADLTTVGKDLSLYIAHGDQCHCLTVMEGLQTLSAVEDLTCDHEECDTRLFFHAQHAAKEHQTVIIKSPDTDVAVIALSLQPDLPCRLYFFTGVGNKARIIDLTKVSSALGTSVCSALIGIHTFSGCDSTSAFYGKGKKKSFSVACEKKEYLTAFTNLGNRFNLDQSTFDVLSKYVCHLYGQSSAKTVNDARYKAFCMASSALPERSMPPTSDALYQHCKRANYQAAIMRHSLKGVMCAPSPFGNGWHLEDGELTVTWMTKNPAPESVLQVVHCSCKQGKCDSEMEERDTWGDGSDDSDDTDE</sequence>
<feature type="compositionally biased region" description="Basic and acidic residues" evidence="1">
    <location>
        <begin position="1589"/>
        <end position="1600"/>
    </location>
</feature>
<evidence type="ECO:0000313" key="3">
    <source>
        <dbReference type="Proteomes" id="UP001558613"/>
    </source>
</evidence>
<evidence type="ECO:0000256" key="1">
    <source>
        <dbReference type="SAM" id="MobiDB-lite"/>
    </source>
</evidence>
<accession>A0ABR3L4U0</accession>
<dbReference type="PANTHER" id="PTHR46704">
    <property type="entry name" value="CXC DOMAIN-CONTAINING PROTEIN-RELATED"/>
    <property type="match status" value="1"/>
</dbReference>
<feature type="compositionally biased region" description="Polar residues" evidence="1">
    <location>
        <begin position="363"/>
        <end position="383"/>
    </location>
</feature>
<feature type="compositionally biased region" description="Basic and acidic residues" evidence="1">
    <location>
        <begin position="112"/>
        <end position="125"/>
    </location>
</feature>
<proteinExistence type="predicted"/>
<protein>
    <submittedName>
        <fullName evidence="2">Uncharacterized protein</fullName>
    </submittedName>
</protein>
<reference evidence="2 3" key="1">
    <citation type="submission" date="2023-09" db="EMBL/GenBank/DDBJ databases">
        <authorList>
            <person name="Wang M."/>
        </authorList>
    </citation>
    <scope>NUCLEOTIDE SEQUENCE [LARGE SCALE GENOMIC DNA]</scope>
    <source>
        <strain evidence="2">GT-2023</strain>
        <tissue evidence="2">Liver</tissue>
    </source>
</reference>
<keyword evidence="3" id="KW-1185">Reference proteome</keyword>
<name>A0ABR3L4U0_9TELE</name>
<dbReference type="EMBL" id="JAYMGO010000157">
    <property type="protein sequence ID" value="KAL1246687.1"/>
    <property type="molecule type" value="Genomic_DNA"/>
</dbReference>
<feature type="region of interest" description="Disordered" evidence="1">
    <location>
        <begin position="112"/>
        <end position="143"/>
    </location>
</feature>
<dbReference type="Proteomes" id="UP001558613">
    <property type="component" value="Unassembled WGS sequence"/>
</dbReference>
<feature type="compositionally biased region" description="Low complexity" evidence="1">
    <location>
        <begin position="128"/>
        <end position="138"/>
    </location>
</feature>
<feature type="compositionally biased region" description="Acidic residues" evidence="1">
    <location>
        <begin position="1603"/>
        <end position="1612"/>
    </location>
</feature>
<evidence type="ECO:0000313" key="2">
    <source>
        <dbReference type="EMBL" id="KAL1246687.1"/>
    </source>
</evidence>
<dbReference type="PANTHER" id="PTHR46704:SF9">
    <property type="entry name" value="BHLH DOMAIN-CONTAINING PROTEIN"/>
    <property type="match status" value="1"/>
</dbReference>
<feature type="region of interest" description="Disordered" evidence="1">
    <location>
        <begin position="344"/>
        <end position="383"/>
    </location>
</feature>
<comment type="caution">
    <text evidence="2">The sequence shown here is derived from an EMBL/GenBank/DDBJ whole genome shotgun (WGS) entry which is preliminary data.</text>
</comment>
<feature type="region of interest" description="Disordered" evidence="1">
    <location>
        <begin position="1"/>
        <end position="22"/>
    </location>
</feature>
<feature type="region of interest" description="Disordered" evidence="1">
    <location>
        <begin position="1589"/>
        <end position="1612"/>
    </location>
</feature>
<feature type="compositionally biased region" description="Low complexity" evidence="1">
    <location>
        <begin position="350"/>
        <end position="362"/>
    </location>
</feature>
<organism evidence="2 3">
    <name type="scientific">Cirrhinus molitorella</name>
    <name type="common">mud carp</name>
    <dbReference type="NCBI Taxonomy" id="172907"/>
    <lineage>
        <taxon>Eukaryota</taxon>
        <taxon>Metazoa</taxon>
        <taxon>Chordata</taxon>
        <taxon>Craniata</taxon>
        <taxon>Vertebrata</taxon>
        <taxon>Euteleostomi</taxon>
        <taxon>Actinopterygii</taxon>
        <taxon>Neopterygii</taxon>
        <taxon>Teleostei</taxon>
        <taxon>Ostariophysi</taxon>
        <taxon>Cypriniformes</taxon>
        <taxon>Cyprinidae</taxon>
        <taxon>Labeoninae</taxon>
        <taxon>Labeonini</taxon>
        <taxon>Cirrhinus</taxon>
    </lineage>
</organism>